<reference evidence="1 2" key="1">
    <citation type="submission" date="2011-09" db="EMBL/GenBank/DDBJ databases">
        <authorList>
            <person name="Weinstock G."/>
            <person name="Sodergren E."/>
            <person name="Clifton S."/>
            <person name="Fulton L."/>
            <person name="Fulton B."/>
            <person name="Courtney L."/>
            <person name="Fronick C."/>
            <person name="Harrison M."/>
            <person name="Strong C."/>
            <person name="Farmer C."/>
            <person name="Delahaunty K."/>
            <person name="Markovic C."/>
            <person name="Hall O."/>
            <person name="Minx P."/>
            <person name="Tomlinson C."/>
            <person name="Mitreva M."/>
            <person name="Hou S."/>
            <person name="Chen J."/>
            <person name="Wollam A."/>
            <person name="Pepin K.H."/>
            <person name="Johnson M."/>
            <person name="Bhonagiri V."/>
            <person name="Zhang X."/>
            <person name="Suruliraj S."/>
            <person name="Warren W."/>
            <person name="Chinwalla A."/>
            <person name="Mardis E.R."/>
            <person name="Wilson R.K."/>
        </authorList>
    </citation>
    <scope>NUCLEOTIDE SEQUENCE [LARGE SCALE GENOMIC DNA]</scope>
    <source>
        <strain evidence="1 2">F0439</strain>
    </source>
</reference>
<evidence type="ECO:0000313" key="2">
    <source>
        <dbReference type="Proteomes" id="UP000004625"/>
    </source>
</evidence>
<sequence>MNGAKSKNQTVLTFSKRTGKFSHVKLEGFGKNAHVVYTNKSVKVTD</sequence>
<organism evidence="1 2">
    <name type="scientific">Lentilactobacillus parafarraginis F0439</name>
    <dbReference type="NCBI Taxonomy" id="797515"/>
    <lineage>
        <taxon>Bacteria</taxon>
        <taxon>Bacillati</taxon>
        <taxon>Bacillota</taxon>
        <taxon>Bacilli</taxon>
        <taxon>Lactobacillales</taxon>
        <taxon>Lactobacillaceae</taxon>
        <taxon>Lentilactobacillus</taxon>
    </lineage>
</organism>
<dbReference type="PATRIC" id="fig|797515.3.peg.1812"/>
<gene>
    <name evidence="1" type="ORF">HMPREF9103_01965</name>
</gene>
<dbReference type="HOGENOM" id="CLU_3185169_0_0_9"/>
<protein>
    <submittedName>
        <fullName evidence="1">Uncharacterized protein</fullName>
    </submittedName>
</protein>
<comment type="caution">
    <text evidence="1">The sequence shown here is derived from an EMBL/GenBank/DDBJ whole genome shotgun (WGS) entry which is preliminary data.</text>
</comment>
<dbReference type="EMBL" id="AGEY01000116">
    <property type="protein sequence ID" value="EHL97601.1"/>
    <property type="molecule type" value="Genomic_DNA"/>
</dbReference>
<proteinExistence type="predicted"/>
<dbReference type="STRING" id="797515.HMPREF9103_01965"/>
<dbReference type="AlphaFoldDB" id="G9ZQF8"/>
<dbReference type="Proteomes" id="UP000004625">
    <property type="component" value="Unassembled WGS sequence"/>
</dbReference>
<keyword evidence="2" id="KW-1185">Reference proteome</keyword>
<evidence type="ECO:0000313" key="1">
    <source>
        <dbReference type="EMBL" id="EHL97601.1"/>
    </source>
</evidence>
<accession>G9ZQF8</accession>
<name>G9ZQF8_9LACO</name>